<feature type="transmembrane region" description="Helical" evidence="13">
    <location>
        <begin position="32"/>
        <end position="50"/>
    </location>
</feature>
<evidence type="ECO:0000256" key="8">
    <source>
        <dbReference type="ARBA" id="ARBA00023065"/>
    </source>
</evidence>
<evidence type="ECO:0000256" key="1">
    <source>
        <dbReference type="ARBA" id="ARBA00004141"/>
    </source>
</evidence>
<keyword evidence="8 12" id="KW-0406">Ion transport</keyword>
<dbReference type="Proteomes" id="UP000318571">
    <property type="component" value="Chromosome 7"/>
</dbReference>
<dbReference type="EMBL" id="VCGU01000008">
    <property type="protein sequence ID" value="TRY71960.1"/>
    <property type="molecule type" value="Genomic_DNA"/>
</dbReference>
<dbReference type="GO" id="GO:0015280">
    <property type="term" value="F:ligand-gated sodium channel activity"/>
    <property type="evidence" value="ECO:0007669"/>
    <property type="project" value="TreeGrafter"/>
</dbReference>
<gene>
    <name evidence="14" type="ORF">TCAL_08150</name>
</gene>
<organism evidence="14 15">
    <name type="scientific">Tigriopus californicus</name>
    <name type="common">Marine copepod</name>
    <dbReference type="NCBI Taxonomy" id="6832"/>
    <lineage>
        <taxon>Eukaryota</taxon>
        <taxon>Metazoa</taxon>
        <taxon>Ecdysozoa</taxon>
        <taxon>Arthropoda</taxon>
        <taxon>Crustacea</taxon>
        <taxon>Multicrustacea</taxon>
        <taxon>Hexanauplia</taxon>
        <taxon>Copepoda</taxon>
        <taxon>Harpacticoida</taxon>
        <taxon>Harpacticidae</taxon>
        <taxon>Tigriopus</taxon>
    </lineage>
</organism>
<evidence type="ECO:0000256" key="2">
    <source>
        <dbReference type="ARBA" id="ARBA00007193"/>
    </source>
</evidence>
<reference evidence="14 15" key="1">
    <citation type="journal article" date="2018" name="Nat. Ecol. Evol.">
        <title>Genomic signatures of mitonuclear coevolution across populations of Tigriopus californicus.</title>
        <authorList>
            <person name="Barreto F.S."/>
            <person name="Watson E.T."/>
            <person name="Lima T.G."/>
            <person name="Willett C.S."/>
            <person name="Edmands S."/>
            <person name="Li W."/>
            <person name="Burton R.S."/>
        </authorList>
    </citation>
    <scope>NUCLEOTIDE SEQUENCE [LARGE SCALE GENOMIC DNA]</scope>
    <source>
        <strain evidence="14 15">San Diego</strain>
    </source>
</reference>
<dbReference type="OMA" id="MECIANS"/>
<dbReference type="PRINTS" id="PR01078">
    <property type="entry name" value="AMINACHANNEL"/>
</dbReference>
<evidence type="ECO:0000313" key="14">
    <source>
        <dbReference type="EMBL" id="TRY71960.1"/>
    </source>
</evidence>
<keyword evidence="11 12" id="KW-0407">Ion channel</keyword>
<sequence>MGLHQPSIRYWETNSMNGLIQIRQGREIWRRIFWTILWVAGTMATLFSVYETCQEFFSYPVITSTEVENSHAVDFPSLGICNLNQVDCSNLALDIEAPEHNTIMVDKLCRLFLLGQCQYSYVMNFAPGQSALPQPCKAIEEDFLQSNRSLTSTKHQFTDLFLTLPLDVRLRIGHGNLDKHILSCRINNEECDQSYFTVTNQFQYGNCFMFNWNGIVRVDQPGPDFGLTIDLFTESTSYLLGGLSPSVGYRVAIKKPFYPILPLEEGFFVRPGTELSVGLSRGRITRKESPYPSNCRSKWLEDAGTMERDMFNEQDIEFLNRTQVQYSQTACRRSCLFKMSFKTCRCFFSAWNDRGDLVMEPGTSFCSLGNQTQMECIANSLKNLNVDELCANCRLSCSNLDYAEDFSSANFPSDQFWFPYVQNFLPRWMDNYNIKIDGAQSSQEKQWIRDEFQSLVQKEVLRLHVYFKNFQMISINEEAKVTERQFINNLGGSLSLWLGISFVTLLELVEWWADLLLASFRKKDK</sequence>
<keyword evidence="3 12" id="KW-0813">Transport</keyword>
<proteinExistence type="inferred from homology"/>
<comment type="similarity">
    <text evidence="2 12">Belongs to the amiloride-sensitive sodium channel (TC 1.A.6) family.</text>
</comment>
<dbReference type="PANTHER" id="PTHR11690">
    <property type="entry name" value="AMILORIDE-SENSITIVE SODIUM CHANNEL-RELATED"/>
    <property type="match status" value="1"/>
</dbReference>
<evidence type="ECO:0000256" key="4">
    <source>
        <dbReference type="ARBA" id="ARBA00022461"/>
    </source>
</evidence>
<accession>A0A553P2T8</accession>
<keyword evidence="6 13" id="KW-1133">Transmembrane helix</keyword>
<dbReference type="PANTHER" id="PTHR11690:SF248">
    <property type="entry name" value="PICKPOCKET 17, ISOFORM A"/>
    <property type="match status" value="1"/>
</dbReference>
<dbReference type="Gene3D" id="2.60.470.10">
    <property type="entry name" value="Acid-sensing ion channels like domains"/>
    <property type="match status" value="1"/>
</dbReference>
<keyword evidence="4 12" id="KW-0894">Sodium channel</keyword>
<evidence type="ECO:0000256" key="5">
    <source>
        <dbReference type="ARBA" id="ARBA00022692"/>
    </source>
</evidence>
<keyword evidence="5 12" id="KW-0812">Transmembrane</keyword>
<comment type="subcellular location">
    <subcellularLocation>
        <location evidence="1">Membrane</location>
        <topology evidence="1">Multi-pass membrane protein</topology>
    </subcellularLocation>
</comment>
<keyword evidence="7" id="KW-0915">Sodium</keyword>
<evidence type="ECO:0000313" key="15">
    <source>
        <dbReference type="Proteomes" id="UP000318571"/>
    </source>
</evidence>
<protein>
    <submittedName>
        <fullName evidence="14">Uncharacterized protein</fullName>
    </submittedName>
</protein>
<evidence type="ECO:0000256" key="13">
    <source>
        <dbReference type="SAM" id="Phobius"/>
    </source>
</evidence>
<evidence type="ECO:0000256" key="11">
    <source>
        <dbReference type="ARBA" id="ARBA00023303"/>
    </source>
</evidence>
<keyword evidence="15" id="KW-1185">Reference proteome</keyword>
<evidence type="ECO:0000256" key="9">
    <source>
        <dbReference type="ARBA" id="ARBA00023136"/>
    </source>
</evidence>
<evidence type="ECO:0000256" key="3">
    <source>
        <dbReference type="ARBA" id="ARBA00022448"/>
    </source>
</evidence>
<evidence type="ECO:0000256" key="6">
    <source>
        <dbReference type="ARBA" id="ARBA00022989"/>
    </source>
</evidence>
<dbReference type="AlphaFoldDB" id="A0A553P2T8"/>
<keyword evidence="9 13" id="KW-0472">Membrane</keyword>
<name>A0A553P2T8_TIGCA</name>
<evidence type="ECO:0000256" key="10">
    <source>
        <dbReference type="ARBA" id="ARBA00023201"/>
    </source>
</evidence>
<evidence type="ECO:0000256" key="12">
    <source>
        <dbReference type="RuleBase" id="RU000679"/>
    </source>
</evidence>
<dbReference type="Gene3D" id="1.10.287.770">
    <property type="entry name" value="YojJ-like"/>
    <property type="match status" value="1"/>
</dbReference>
<keyword evidence="10 12" id="KW-0739">Sodium transport</keyword>
<dbReference type="Pfam" id="PF00858">
    <property type="entry name" value="ASC"/>
    <property type="match status" value="1"/>
</dbReference>
<dbReference type="InterPro" id="IPR001873">
    <property type="entry name" value="ENaC"/>
</dbReference>
<evidence type="ECO:0000256" key="7">
    <source>
        <dbReference type="ARBA" id="ARBA00023053"/>
    </source>
</evidence>
<dbReference type="GO" id="GO:0005886">
    <property type="term" value="C:plasma membrane"/>
    <property type="evidence" value="ECO:0007669"/>
    <property type="project" value="TreeGrafter"/>
</dbReference>
<comment type="caution">
    <text evidence="14">The sequence shown here is derived from an EMBL/GenBank/DDBJ whole genome shotgun (WGS) entry which is preliminary data.</text>
</comment>